<proteinExistence type="predicted"/>
<organism evidence="2 3">
    <name type="scientific">Acanthamoeba castellanii medusavirus J1</name>
    <dbReference type="NCBI Taxonomy" id="3114988"/>
    <lineage>
        <taxon>Viruses</taxon>
        <taxon>Varidnaviria</taxon>
        <taxon>Bamfordvirae</taxon>
        <taxon>Nucleocytoviricota</taxon>
        <taxon>Megaviricetes</taxon>
        <taxon>Mamonoviridae</taxon>
        <taxon>Medusavirus</taxon>
        <taxon>Medusavirus medusae</taxon>
    </lineage>
</organism>
<dbReference type="KEGG" id="vg:80540826"/>
<accession>A0A3T1CXB7</accession>
<dbReference type="InterPro" id="IPR001810">
    <property type="entry name" value="F-box_dom"/>
</dbReference>
<keyword evidence="3" id="KW-1185">Reference proteome</keyword>
<dbReference type="Proteomes" id="UP001161669">
    <property type="component" value="Segment"/>
</dbReference>
<dbReference type="Pfam" id="PF12937">
    <property type="entry name" value="F-box-like"/>
    <property type="match status" value="1"/>
</dbReference>
<dbReference type="SUPFAM" id="SSF81383">
    <property type="entry name" value="F-box domain"/>
    <property type="match status" value="1"/>
</dbReference>
<evidence type="ECO:0000313" key="2">
    <source>
        <dbReference type="EMBL" id="BBI30474.1"/>
    </source>
</evidence>
<evidence type="ECO:0000259" key="1">
    <source>
        <dbReference type="PROSITE" id="PS50181"/>
    </source>
</evidence>
<evidence type="ECO:0000313" key="3">
    <source>
        <dbReference type="Proteomes" id="UP001161669"/>
    </source>
</evidence>
<sequence length="299" mass="34098">MDGILSSLPPEVLLNIALLLRRLDYVMLSSTCRSLRDVLHSETGWNGRMSRFPRARGLAIADFDRLFARIKAHRRRHARMQELVKLFLVNGDHGGAMRPPTRIAVMGRHDRQWLMAAFDHFWNDDGGALVLTDSVRWWQDHAGGRSFEAQAKYCSSKADDERCLILDMAAQATPSGIDQKKWIGGFFDKSTPWDIAAAEMRRSDAVIVLPTFKNDEGELLRLWRTPAGHSWYLSWAGIESEEEIKTKDFAMHLGHLTKAMRKEKTNDFAIMLHKEAPYSPCIVPKHPGLHKMAFAEDVF</sequence>
<dbReference type="EMBL" id="AP018495">
    <property type="protein sequence ID" value="BBI30474.1"/>
    <property type="molecule type" value="Genomic_DNA"/>
</dbReference>
<dbReference type="InterPro" id="IPR036047">
    <property type="entry name" value="F-box-like_dom_sf"/>
</dbReference>
<protein>
    <submittedName>
        <fullName evidence="2">F-box domain-containing protein</fullName>
    </submittedName>
</protein>
<reference evidence="3" key="1">
    <citation type="journal article" date="2019" name="J. Virol.">
        <title>Medusavirus, a novel large DNA virus discovered from hot spring water.</title>
        <authorList>
            <person name="Yoshikawa G."/>
            <person name="Blanc-Mathieu R."/>
            <person name="Song C."/>
            <person name="Kayama Y."/>
            <person name="Mochizuki T."/>
            <person name="Murata K."/>
            <person name="Ogata H."/>
            <person name="Takemura M."/>
        </authorList>
    </citation>
    <scope>NUCLEOTIDE SEQUENCE [LARGE SCALE GENOMIC DNA]</scope>
</reference>
<dbReference type="PROSITE" id="PS50181">
    <property type="entry name" value="FBOX"/>
    <property type="match status" value="1"/>
</dbReference>
<feature type="domain" description="F-box" evidence="1">
    <location>
        <begin position="2"/>
        <end position="48"/>
    </location>
</feature>
<name>A0A3T1CXB7_9VIRU</name>